<accession>A0ABW1ZWZ6</accession>
<keyword evidence="1" id="KW-0472">Membrane</keyword>
<keyword evidence="1" id="KW-1133">Transmembrane helix</keyword>
<dbReference type="EMBL" id="JBHSWE010000001">
    <property type="protein sequence ID" value="MFC6669717.1"/>
    <property type="molecule type" value="Genomic_DNA"/>
</dbReference>
<keyword evidence="3" id="KW-1185">Reference proteome</keyword>
<organism evidence="2 3">
    <name type="scientific">Marinobacterium aestuariivivens</name>
    <dbReference type="NCBI Taxonomy" id="1698799"/>
    <lineage>
        <taxon>Bacteria</taxon>
        <taxon>Pseudomonadati</taxon>
        <taxon>Pseudomonadota</taxon>
        <taxon>Gammaproteobacteria</taxon>
        <taxon>Oceanospirillales</taxon>
        <taxon>Oceanospirillaceae</taxon>
        <taxon>Marinobacterium</taxon>
    </lineage>
</organism>
<protein>
    <recommendedName>
        <fullName evidence="4">Glycosyltransferase subfamily 4-like N-terminal domain-containing protein</fullName>
    </recommendedName>
</protein>
<evidence type="ECO:0000313" key="2">
    <source>
        <dbReference type="EMBL" id="MFC6669717.1"/>
    </source>
</evidence>
<evidence type="ECO:0000313" key="3">
    <source>
        <dbReference type="Proteomes" id="UP001596422"/>
    </source>
</evidence>
<evidence type="ECO:0008006" key="4">
    <source>
        <dbReference type="Google" id="ProtNLM"/>
    </source>
</evidence>
<name>A0ABW1ZWZ6_9GAMM</name>
<reference evidence="3" key="1">
    <citation type="journal article" date="2019" name="Int. J. Syst. Evol. Microbiol.">
        <title>The Global Catalogue of Microorganisms (GCM) 10K type strain sequencing project: providing services to taxonomists for standard genome sequencing and annotation.</title>
        <authorList>
            <consortium name="The Broad Institute Genomics Platform"/>
            <consortium name="The Broad Institute Genome Sequencing Center for Infectious Disease"/>
            <person name="Wu L."/>
            <person name="Ma J."/>
        </authorList>
    </citation>
    <scope>NUCLEOTIDE SEQUENCE [LARGE SCALE GENOMIC DNA]</scope>
    <source>
        <strain evidence="3">NBRC 111756</strain>
    </source>
</reference>
<keyword evidence="1" id="KW-0812">Transmembrane</keyword>
<feature type="transmembrane region" description="Helical" evidence="1">
    <location>
        <begin position="81"/>
        <end position="100"/>
    </location>
</feature>
<proteinExistence type="predicted"/>
<dbReference type="RefSeq" id="WP_379908257.1">
    <property type="nucleotide sequence ID" value="NZ_JBHSWE010000001.1"/>
</dbReference>
<evidence type="ECO:0000256" key="1">
    <source>
        <dbReference type="SAM" id="Phobius"/>
    </source>
</evidence>
<dbReference type="Gene3D" id="3.40.50.2000">
    <property type="entry name" value="Glycogen Phosphorylase B"/>
    <property type="match status" value="2"/>
</dbReference>
<sequence>MFSKRKEFNKRGIFLLFEGLPPTIFESQVISHVRQLNDCGYSIDIWAFSITSETYLNANRVIDELKAKYEVEIRSIRGVRFGIPFSSCLNSLLLLLHFYLNGRRPSFIHARTEYSAFIASRIKSILDFKLIWDARGDSLSEYSVIIKGARLSTRLLSPLRIRMIKHRLKSVSKCCDKAIFVSDALRECQAPNMSSESYMILPCLADESKFYYDPNLRAQIRARLDYGNSDIVLVYVGSSAPWQCVPETLSMMASVLSGNEKFKALIVTSNPEFFLSLIPMGLNSRFNVLSASLSEVGGILNAADIAFMLREENTINWVASPVKFAEYSMTGLHVVTGKAIKQVNEYGAFIGNIVDPDEVLGLNEDDVLLMSAHREEVSKAAISVFSRKNATEKLIDFYSF</sequence>
<dbReference type="Proteomes" id="UP001596422">
    <property type="component" value="Unassembled WGS sequence"/>
</dbReference>
<gene>
    <name evidence="2" type="ORF">ACFQDL_06165</name>
</gene>
<comment type="caution">
    <text evidence="2">The sequence shown here is derived from an EMBL/GenBank/DDBJ whole genome shotgun (WGS) entry which is preliminary data.</text>
</comment>
<dbReference type="SUPFAM" id="SSF53756">
    <property type="entry name" value="UDP-Glycosyltransferase/glycogen phosphorylase"/>
    <property type="match status" value="1"/>
</dbReference>